<organism evidence="5 6">
    <name type="scientific">Acrodontium crateriforme</name>
    <dbReference type="NCBI Taxonomy" id="150365"/>
    <lineage>
        <taxon>Eukaryota</taxon>
        <taxon>Fungi</taxon>
        <taxon>Dikarya</taxon>
        <taxon>Ascomycota</taxon>
        <taxon>Pezizomycotina</taxon>
        <taxon>Dothideomycetes</taxon>
        <taxon>Dothideomycetidae</taxon>
        <taxon>Mycosphaerellales</taxon>
        <taxon>Teratosphaeriaceae</taxon>
        <taxon>Acrodontium</taxon>
    </lineage>
</organism>
<evidence type="ECO:0000256" key="2">
    <source>
        <dbReference type="SAM" id="MobiDB-lite"/>
    </source>
</evidence>
<evidence type="ECO:0000313" key="6">
    <source>
        <dbReference type="Proteomes" id="UP001303373"/>
    </source>
</evidence>
<feature type="compositionally biased region" description="Basic and acidic residues" evidence="2">
    <location>
        <begin position="63"/>
        <end position="75"/>
    </location>
</feature>
<feature type="transmembrane region" description="Helical" evidence="3">
    <location>
        <begin position="490"/>
        <end position="509"/>
    </location>
</feature>
<keyword evidence="1" id="KW-0106">Calcium</keyword>
<feature type="transmembrane region" description="Helical" evidence="3">
    <location>
        <begin position="209"/>
        <end position="228"/>
    </location>
</feature>
<keyword evidence="6" id="KW-1185">Reference proteome</keyword>
<feature type="compositionally biased region" description="Basic and acidic residues" evidence="2">
    <location>
        <begin position="803"/>
        <end position="812"/>
    </location>
</feature>
<feature type="compositionally biased region" description="Polar residues" evidence="2">
    <location>
        <begin position="864"/>
        <end position="879"/>
    </location>
</feature>
<dbReference type="EMBL" id="CP138586">
    <property type="protein sequence ID" value="WPH01877.1"/>
    <property type="molecule type" value="Genomic_DNA"/>
</dbReference>
<accession>A0AAQ3MBG8</accession>
<feature type="region of interest" description="Disordered" evidence="2">
    <location>
        <begin position="48"/>
        <end position="75"/>
    </location>
</feature>
<dbReference type="GO" id="GO:0005262">
    <property type="term" value="F:calcium channel activity"/>
    <property type="evidence" value="ECO:0007669"/>
    <property type="project" value="TreeGrafter"/>
</dbReference>
<feature type="transmembrane region" description="Helical" evidence="3">
    <location>
        <begin position="155"/>
        <end position="175"/>
    </location>
</feature>
<dbReference type="InterPro" id="IPR018247">
    <property type="entry name" value="EF_Hand_1_Ca_BS"/>
</dbReference>
<keyword evidence="3" id="KW-1133">Transmembrane helix</keyword>
<dbReference type="InterPro" id="IPR010920">
    <property type="entry name" value="LSM_dom_sf"/>
</dbReference>
<feature type="compositionally biased region" description="Polar residues" evidence="2">
    <location>
        <begin position="1"/>
        <end position="16"/>
    </location>
</feature>
<reference evidence="5 6" key="1">
    <citation type="submission" date="2023-11" db="EMBL/GenBank/DDBJ databases">
        <title>An acidophilic fungus is an integral part of prey digestion in a carnivorous sundew plant.</title>
        <authorList>
            <person name="Tsai I.J."/>
        </authorList>
    </citation>
    <scope>NUCLEOTIDE SEQUENCE [LARGE SCALE GENOMIC DNA]</scope>
    <source>
        <strain evidence="5">169a</strain>
    </source>
</reference>
<dbReference type="InterPro" id="IPR002048">
    <property type="entry name" value="EF_hand_dom"/>
</dbReference>
<sequence>MVSRSYSQSPNQQRFSRQGFHPLNPEDHDMSYNNNNDATIDIPLQQVTSNGQGLRNRSTVESNLEHTKTNDTKASEKRRLFRGRRTQTPDGYNRKKNIGYDGEEDTVNTMGKIYDKIVHFSVITRYLVYVAPLALIIAIPIIIGATIAPNARIGGVQIVWFFTWVEVVWLSLWASKAVCHYLPWLFEILAGVVSSGVRKYSMVIRRLEIPLSLVGWSVTALATFVPVMTLNPSKQAAKANGHEDATAIKHWEAIVQKILAAAVVASLIYVVEKFIIQLISINYHRKQFNARIKDSKRNVYLLGLLYEASRRLFPAYCNEFAEEDYMIADQLNISLGLTSKRRSGHARSGSATPMRLIQDVGRFGDKLTSAFGNVAQEITGKEVFNPNSAHSIVVEALEKKRTSEALARRIWMSLVLEGREALFRDDIIDVLGPNRSEEAEEAFAALDGDGNGDISLEEMILAVTAFSAERKSIANSMHDVDQAINVLDRLLMTVVAVAIVFIFIAFLNANFVTTLATTGTALLSLSFVFSVTCQEVLGSCVFLFVKHPYDIGDRVDIGENQFVVEHISLLFSVFRRVTGTGVGRLTQVPNIVLNTLWIENVTRSKAMTEQLKIDVSFDTSFEDIQILKNELQKFVIDKDNSRDFQPEVEVAILGTSDQSKLSLQVEIKHKSNWSNESIRQARRSKFMCALVSALKAVPIYAPGGGGDASGSPENPSYSVSVSAEEAKRSVAASAKAKEAARLVPTKAPDATSPAVGPAGMTEREGKIVDSLTVRDPTLDVYRDDVAWTSSRDDSSTLNGGERASFDHQDITEMKSALRRGSTRGKRKPGVSPSLSGGYSDGGHGPSAVGGWHASVPTIEEPAGQSDTSYGGPYTTNYPPQISPLPPAASPFYQPSSLTQTMSHGHGGSPSRQPSNPYMGGGVTHSTEESEKEDEENPKPYSGV</sequence>
<feature type="transmembrane region" description="Helical" evidence="3">
    <location>
        <begin position="126"/>
        <end position="148"/>
    </location>
</feature>
<feature type="compositionally biased region" description="Polar residues" evidence="2">
    <location>
        <begin position="892"/>
        <end position="902"/>
    </location>
</feature>
<feature type="compositionally biased region" description="Polar residues" evidence="2">
    <location>
        <begin position="48"/>
        <end position="62"/>
    </location>
</feature>
<dbReference type="GO" id="GO:0005509">
    <property type="term" value="F:calcium ion binding"/>
    <property type="evidence" value="ECO:0007669"/>
    <property type="project" value="InterPro"/>
</dbReference>
<feature type="compositionally biased region" description="Basic residues" evidence="2">
    <location>
        <begin position="816"/>
        <end position="828"/>
    </location>
</feature>
<evidence type="ECO:0000256" key="1">
    <source>
        <dbReference type="ARBA" id="ARBA00022837"/>
    </source>
</evidence>
<name>A0AAQ3MBG8_9PEZI</name>
<feature type="domain" description="EF-hand" evidence="4">
    <location>
        <begin position="434"/>
        <end position="469"/>
    </location>
</feature>
<dbReference type="AlphaFoldDB" id="A0AAQ3MBG8"/>
<dbReference type="Proteomes" id="UP001303373">
    <property type="component" value="Chromosome 7"/>
</dbReference>
<feature type="transmembrane region" description="Helical" evidence="3">
    <location>
        <begin position="258"/>
        <end position="283"/>
    </location>
</feature>
<dbReference type="PROSITE" id="PS00018">
    <property type="entry name" value="EF_HAND_1"/>
    <property type="match status" value="1"/>
</dbReference>
<dbReference type="Pfam" id="PF25886">
    <property type="entry name" value="Msy1"/>
    <property type="match status" value="1"/>
</dbReference>
<dbReference type="PROSITE" id="PS50222">
    <property type="entry name" value="EF_HAND_2"/>
    <property type="match status" value="1"/>
</dbReference>
<dbReference type="SUPFAM" id="SSF50182">
    <property type="entry name" value="Sm-like ribonucleoproteins"/>
    <property type="match status" value="1"/>
</dbReference>
<dbReference type="InterPro" id="IPR011992">
    <property type="entry name" value="EF-hand-dom_pair"/>
</dbReference>
<evidence type="ECO:0000259" key="4">
    <source>
        <dbReference type="PROSITE" id="PS50222"/>
    </source>
</evidence>
<keyword evidence="3" id="KW-0812">Transmembrane</keyword>
<feature type="region of interest" description="Disordered" evidence="2">
    <location>
        <begin position="789"/>
        <end position="943"/>
    </location>
</feature>
<evidence type="ECO:0000256" key="3">
    <source>
        <dbReference type="SAM" id="Phobius"/>
    </source>
</evidence>
<dbReference type="SUPFAM" id="SSF47473">
    <property type="entry name" value="EF-hand"/>
    <property type="match status" value="1"/>
</dbReference>
<dbReference type="GO" id="GO:0006874">
    <property type="term" value="P:intracellular calcium ion homeostasis"/>
    <property type="evidence" value="ECO:0007669"/>
    <property type="project" value="TreeGrafter"/>
</dbReference>
<dbReference type="InterPro" id="IPR006685">
    <property type="entry name" value="MscS_channel_2nd"/>
</dbReference>
<dbReference type="SMART" id="SM00054">
    <property type="entry name" value="EFh"/>
    <property type="match status" value="1"/>
</dbReference>
<keyword evidence="3" id="KW-0472">Membrane</keyword>
<dbReference type="PANTHER" id="PTHR31323:SF14">
    <property type="entry name" value="MECHANOSENSITIVE ION CHANNEL PROTEIN MSY2"/>
    <property type="match status" value="1"/>
</dbReference>
<gene>
    <name evidence="5" type="ORF">R9X50_00473100</name>
</gene>
<protein>
    <submittedName>
        <fullName evidence="5">Mscs family protein c2c4.17c</fullName>
    </submittedName>
</protein>
<dbReference type="GO" id="GO:0016020">
    <property type="term" value="C:membrane"/>
    <property type="evidence" value="ECO:0007669"/>
    <property type="project" value="InterPro"/>
</dbReference>
<dbReference type="PANTHER" id="PTHR31323">
    <property type="entry name" value="MECHANOSENSITIVE ION CHANNEL PROTEIN MSY2"/>
    <property type="match status" value="1"/>
</dbReference>
<evidence type="ECO:0000313" key="5">
    <source>
        <dbReference type="EMBL" id="WPH01877.1"/>
    </source>
</evidence>
<dbReference type="InterPro" id="IPR058650">
    <property type="entry name" value="Msy1/2-like"/>
</dbReference>
<proteinExistence type="predicted"/>
<feature type="region of interest" description="Disordered" evidence="2">
    <location>
        <begin position="1"/>
        <end position="35"/>
    </location>
</feature>
<dbReference type="Pfam" id="PF00924">
    <property type="entry name" value="MS_channel_2nd"/>
    <property type="match status" value="1"/>
</dbReference>